<reference evidence="2" key="2">
    <citation type="submission" date="2015-06" db="UniProtKB">
        <authorList>
            <consortium name="EnsemblMetazoa"/>
        </authorList>
    </citation>
    <scope>IDENTIFICATION</scope>
</reference>
<protein>
    <submittedName>
        <fullName evidence="2">Uncharacterized protein</fullName>
    </submittedName>
</protein>
<sequence length="130" mass="15337">MVNGDNTKYTLSSRRERSQPTRKPESHHGKVQHRGKSQLPLKWNTKVHSNTFRLRGPMIFMEPQTLIFFQENYSSQNPGFDFIVLKFMLPKARDRSFTAKTERITSKMSKILKVKTKIKLYFVLLNICFI</sequence>
<evidence type="ECO:0000313" key="2">
    <source>
        <dbReference type="EnsemblMetazoa" id="MESCA009804-PA"/>
    </source>
</evidence>
<dbReference type="EMBL" id="CAQQ02069413">
    <property type="status" value="NOT_ANNOTATED_CDS"/>
    <property type="molecule type" value="Genomic_DNA"/>
</dbReference>
<feature type="compositionally biased region" description="Basic and acidic residues" evidence="1">
    <location>
        <begin position="13"/>
        <end position="28"/>
    </location>
</feature>
<organism evidence="2 3">
    <name type="scientific">Megaselia scalaris</name>
    <name type="common">Humpbacked fly</name>
    <name type="synonym">Phora scalaris</name>
    <dbReference type="NCBI Taxonomy" id="36166"/>
    <lineage>
        <taxon>Eukaryota</taxon>
        <taxon>Metazoa</taxon>
        <taxon>Ecdysozoa</taxon>
        <taxon>Arthropoda</taxon>
        <taxon>Hexapoda</taxon>
        <taxon>Insecta</taxon>
        <taxon>Pterygota</taxon>
        <taxon>Neoptera</taxon>
        <taxon>Endopterygota</taxon>
        <taxon>Diptera</taxon>
        <taxon>Brachycera</taxon>
        <taxon>Muscomorpha</taxon>
        <taxon>Platypezoidea</taxon>
        <taxon>Phoridae</taxon>
        <taxon>Megaseliini</taxon>
        <taxon>Megaselia</taxon>
    </lineage>
</organism>
<dbReference type="AlphaFoldDB" id="T1H0V9"/>
<reference evidence="3" key="1">
    <citation type="submission" date="2013-02" db="EMBL/GenBank/DDBJ databases">
        <authorList>
            <person name="Hughes D."/>
        </authorList>
    </citation>
    <scope>NUCLEOTIDE SEQUENCE</scope>
    <source>
        <strain>Durham</strain>
        <strain evidence="3">NC isolate 2 -- Noor lab</strain>
    </source>
</reference>
<evidence type="ECO:0000256" key="1">
    <source>
        <dbReference type="SAM" id="MobiDB-lite"/>
    </source>
</evidence>
<name>T1H0V9_MEGSC</name>
<proteinExistence type="predicted"/>
<keyword evidence="3" id="KW-1185">Reference proteome</keyword>
<accession>T1H0V9</accession>
<feature type="region of interest" description="Disordered" evidence="1">
    <location>
        <begin position="1"/>
        <end position="36"/>
    </location>
</feature>
<feature type="compositionally biased region" description="Polar residues" evidence="1">
    <location>
        <begin position="1"/>
        <end position="12"/>
    </location>
</feature>
<dbReference type="HOGENOM" id="CLU_1940508_0_0_1"/>
<dbReference type="EnsemblMetazoa" id="MESCA009804-RA">
    <property type="protein sequence ID" value="MESCA009804-PA"/>
    <property type="gene ID" value="MESCA009804"/>
</dbReference>
<evidence type="ECO:0000313" key="3">
    <source>
        <dbReference type="Proteomes" id="UP000015102"/>
    </source>
</evidence>
<dbReference type="EMBL" id="CAQQ02069412">
    <property type="status" value="NOT_ANNOTATED_CDS"/>
    <property type="molecule type" value="Genomic_DNA"/>
</dbReference>
<dbReference type="Proteomes" id="UP000015102">
    <property type="component" value="Unassembled WGS sequence"/>
</dbReference>